<dbReference type="InterPro" id="IPR000595">
    <property type="entry name" value="cNMP-bd_dom"/>
</dbReference>
<sequence length="547" mass="58113">MTDESKIVELEETPDLNGAFPRMSDAQLALLAAHGTRRTTERGDVLFREGDQCPDFFVILRGKVAVIEQSDDNGEPVVLRVHGERRFLGELGVLTGQRSFLTTVVYEPGEVLAVPVARLRELLGRDPGLADLILRAYVMRRAMLIDAGTGFRIVGSRFSPDTQRLLEFAARNRLPHRWIDLEDEPSAESLLRRLGVTPEETPVVVMGEAAVLRNPGNAELARAIGLPAPAVSPDTDIDLAVVGAGPAGLAAAVYGASEGLTTVVLDAVATGGQAGTSPRIENYLGFPAGVSGSELAERAAIQAARFGARIGVPAEVTGLRRREGLFEVAVEGGEPLLARTVVIATGARYRRLDVSGLERFEGTSVFYAATMVEARMCGSDPVVVVGGGNSAGQASLFLARSAARVTLIVRGPDLTANMSRYLVEQIERSPLIDVRRSTEVREVVGDRALASVTVENTGTGEKNEIPARAMFVFIGASPHTGWLAGSVELDRAGFVRTGPRTPLGTSWDGVFAAGDVRSGSTKRVASAVGEGAMAVQLVHRHLGGRVR</sequence>
<dbReference type="Pfam" id="PF07992">
    <property type="entry name" value="Pyr_redox_2"/>
    <property type="match status" value="1"/>
</dbReference>
<dbReference type="GO" id="GO:0004791">
    <property type="term" value="F:thioredoxin-disulfide reductase (NADPH) activity"/>
    <property type="evidence" value="ECO:0007669"/>
    <property type="project" value="UniProtKB-EC"/>
</dbReference>
<gene>
    <name evidence="5" type="ORF">J4573_16120</name>
</gene>
<feature type="domain" description="Cyclic nucleotide-binding" evidence="4">
    <location>
        <begin position="19"/>
        <end position="140"/>
    </location>
</feature>
<protein>
    <submittedName>
        <fullName evidence="5">FAD-dependent oxidoreductase</fullName>
    </submittedName>
</protein>
<dbReference type="InterPro" id="IPR050097">
    <property type="entry name" value="Ferredoxin-NADP_redctase_2"/>
</dbReference>
<evidence type="ECO:0000256" key="3">
    <source>
        <dbReference type="ARBA" id="ARBA00048132"/>
    </source>
</evidence>
<dbReference type="Gene3D" id="3.50.50.60">
    <property type="entry name" value="FAD/NAD(P)-binding domain"/>
    <property type="match status" value="2"/>
</dbReference>
<dbReference type="InterPro" id="IPR018490">
    <property type="entry name" value="cNMP-bd_dom_sf"/>
</dbReference>
<dbReference type="CDD" id="cd00038">
    <property type="entry name" value="CAP_ED"/>
    <property type="match status" value="1"/>
</dbReference>
<organism evidence="5 6">
    <name type="scientific">Actinomadura barringtoniae</name>
    <dbReference type="NCBI Taxonomy" id="1427535"/>
    <lineage>
        <taxon>Bacteria</taxon>
        <taxon>Bacillati</taxon>
        <taxon>Actinomycetota</taxon>
        <taxon>Actinomycetes</taxon>
        <taxon>Streptosporangiales</taxon>
        <taxon>Thermomonosporaceae</taxon>
        <taxon>Actinomadura</taxon>
    </lineage>
</organism>
<keyword evidence="1" id="KW-0285">Flavoprotein</keyword>
<reference evidence="5" key="1">
    <citation type="submission" date="2021-03" db="EMBL/GenBank/DDBJ databases">
        <authorList>
            <person name="Kanchanasin P."/>
            <person name="Saeng-In P."/>
            <person name="Phongsopitanun W."/>
            <person name="Yuki M."/>
            <person name="Kudo T."/>
            <person name="Ohkuma M."/>
            <person name="Tanasupawat S."/>
        </authorList>
    </citation>
    <scope>NUCLEOTIDE SEQUENCE</scope>
    <source>
        <strain evidence="5">GKU 128</strain>
    </source>
</reference>
<dbReference type="PRINTS" id="PR00469">
    <property type="entry name" value="PNDRDTASEII"/>
</dbReference>
<evidence type="ECO:0000256" key="2">
    <source>
        <dbReference type="ARBA" id="ARBA00023002"/>
    </source>
</evidence>
<dbReference type="AlphaFoldDB" id="A0A939T4S5"/>
<evidence type="ECO:0000256" key="1">
    <source>
        <dbReference type="ARBA" id="ARBA00022630"/>
    </source>
</evidence>
<keyword evidence="2" id="KW-0560">Oxidoreductase</keyword>
<evidence type="ECO:0000259" key="4">
    <source>
        <dbReference type="PROSITE" id="PS50042"/>
    </source>
</evidence>
<dbReference type="PANTHER" id="PTHR48105">
    <property type="entry name" value="THIOREDOXIN REDUCTASE 1-RELATED-RELATED"/>
    <property type="match status" value="1"/>
</dbReference>
<dbReference type="EMBL" id="JAGEOJ010000006">
    <property type="protein sequence ID" value="MBO2448629.1"/>
    <property type="molecule type" value="Genomic_DNA"/>
</dbReference>
<accession>A0A939T4S5</accession>
<evidence type="ECO:0000313" key="5">
    <source>
        <dbReference type="EMBL" id="MBO2448629.1"/>
    </source>
</evidence>
<dbReference type="InterPro" id="IPR014710">
    <property type="entry name" value="RmlC-like_jellyroll"/>
</dbReference>
<proteinExistence type="predicted"/>
<comment type="caution">
    <text evidence="5">The sequence shown here is derived from an EMBL/GenBank/DDBJ whole genome shotgun (WGS) entry which is preliminary data.</text>
</comment>
<dbReference type="InterPro" id="IPR023753">
    <property type="entry name" value="FAD/NAD-binding_dom"/>
</dbReference>
<dbReference type="PROSITE" id="PS50042">
    <property type="entry name" value="CNMP_BINDING_3"/>
    <property type="match status" value="1"/>
</dbReference>
<dbReference type="SMART" id="SM00100">
    <property type="entry name" value="cNMP"/>
    <property type="match status" value="1"/>
</dbReference>
<dbReference type="SUPFAM" id="SSF51206">
    <property type="entry name" value="cAMP-binding domain-like"/>
    <property type="match status" value="1"/>
</dbReference>
<dbReference type="Proteomes" id="UP000669179">
    <property type="component" value="Unassembled WGS sequence"/>
</dbReference>
<dbReference type="Pfam" id="PF00027">
    <property type="entry name" value="cNMP_binding"/>
    <property type="match status" value="1"/>
</dbReference>
<dbReference type="RefSeq" id="WP_208256295.1">
    <property type="nucleotide sequence ID" value="NZ_JAGEOJ010000006.1"/>
</dbReference>
<name>A0A939T4S5_9ACTN</name>
<keyword evidence="6" id="KW-1185">Reference proteome</keyword>
<dbReference type="Gene3D" id="2.60.120.10">
    <property type="entry name" value="Jelly Rolls"/>
    <property type="match status" value="1"/>
</dbReference>
<comment type="catalytic activity">
    <reaction evidence="3">
        <text>[thioredoxin]-dithiol + NADP(+) = [thioredoxin]-disulfide + NADPH + H(+)</text>
        <dbReference type="Rhea" id="RHEA:20345"/>
        <dbReference type="Rhea" id="RHEA-COMP:10698"/>
        <dbReference type="Rhea" id="RHEA-COMP:10700"/>
        <dbReference type="ChEBI" id="CHEBI:15378"/>
        <dbReference type="ChEBI" id="CHEBI:29950"/>
        <dbReference type="ChEBI" id="CHEBI:50058"/>
        <dbReference type="ChEBI" id="CHEBI:57783"/>
        <dbReference type="ChEBI" id="CHEBI:58349"/>
        <dbReference type="EC" id="1.8.1.9"/>
    </reaction>
</comment>
<evidence type="ECO:0000313" key="6">
    <source>
        <dbReference type="Proteomes" id="UP000669179"/>
    </source>
</evidence>
<dbReference type="SUPFAM" id="SSF51905">
    <property type="entry name" value="FAD/NAD(P)-binding domain"/>
    <property type="match status" value="1"/>
</dbReference>
<dbReference type="InterPro" id="IPR036188">
    <property type="entry name" value="FAD/NAD-bd_sf"/>
</dbReference>
<dbReference type="PRINTS" id="PR00368">
    <property type="entry name" value="FADPNR"/>
</dbReference>